<dbReference type="EMBL" id="BPLQ01013999">
    <property type="protein sequence ID" value="GIY76347.1"/>
    <property type="molecule type" value="Genomic_DNA"/>
</dbReference>
<evidence type="ECO:0000313" key="2">
    <source>
        <dbReference type="Proteomes" id="UP001054837"/>
    </source>
</evidence>
<comment type="caution">
    <text evidence="1">The sequence shown here is derived from an EMBL/GenBank/DDBJ whole genome shotgun (WGS) entry which is preliminary data.</text>
</comment>
<keyword evidence="2" id="KW-1185">Reference proteome</keyword>
<protein>
    <submittedName>
        <fullName evidence="1">Uncharacterized protein</fullName>
    </submittedName>
</protein>
<dbReference type="AlphaFoldDB" id="A0AAV4W160"/>
<proteinExistence type="predicted"/>
<gene>
    <name evidence="1" type="ORF">CDAR_242831</name>
</gene>
<reference evidence="1 2" key="1">
    <citation type="submission" date="2021-06" db="EMBL/GenBank/DDBJ databases">
        <title>Caerostris darwini draft genome.</title>
        <authorList>
            <person name="Kono N."/>
            <person name="Arakawa K."/>
        </authorList>
    </citation>
    <scope>NUCLEOTIDE SEQUENCE [LARGE SCALE GENOMIC DNA]</scope>
</reference>
<name>A0AAV4W160_9ARAC</name>
<organism evidence="1 2">
    <name type="scientific">Caerostris darwini</name>
    <dbReference type="NCBI Taxonomy" id="1538125"/>
    <lineage>
        <taxon>Eukaryota</taxon>
        <taxon>Metazoa</taxon>
        <taxon>Ecdysozoa</taxon>
        <taxon>Arthropoda</taxon>
        <taxon>Chelicerata</taxon>
        <taxon>Arachnida</taxon>
        <taxon>Araneae</taxon>
        <taxon>Araneomorphae</taxon>
        <taxon>Entelegynae</taxon>
        <taxon>Araneoidea</taxon>
        <taxon>Araneidae</taxon>
        <taxon>Caerostris</taxon>
    </lineage>
</organism>
<sequence>MEQLHTDQTWLCCWCVTSASEASHVPPQKSRSRWGLRRIPGQAARPKSGYGGDMPKDLFFLFSFFLSSVSSSQHYLRGTRIGSDK</sequence>
<dbReference type="Proteomes" id="UP001054837">
    <property type="component" value="Unassembled WGS sequence"/>
</dbReference>
<accession>A0AAV4W160</accession>
<evidence type="ECO:0000313" key="1">
    <source>
        <dbReference type="EMBL" id="GIY76347.1"/>
    </source>
</evidence>